<dbReference type="EMBL" id="MFKO01000002">
    <property type="protein sequence ID" value="OGG41930.1"/>
    <property type="molecule type" value="Genomic_DNA"/>
</dbReference>
<feature type="region of interest" description="Disordered" evidence="1">
    <location>
        <begin position="42"/>
        <end position="62"/>
    </location>
</feature>
<reference evidence="2 3" key="1">
    <citation type="journal article" date="2016" name="Nat. Commun.">
        <title>Thousands of microbial genomes shed light on interconnected biogeochemical processes in an aquifer system.</title>
        <authorList>
            <person name="Anantharaman K."/>
            <person name="Brown C.T."/>
            <person name="Hug L.A."/>
            <person name="Sharon I."/>
            <person name="Castelle C.J."/>
            <person name="Probst A.J."/>
            <person name="Thomas B.C."/>
            <person name="Singh A."/>
            <person name="Wilkins M.J."/>
            <person name="Karaoz U."/>
            <person name="Brodie E.L."/>
            <person name="Williams K.H."/>
            <person name="Hubbard S.S."/>
            <person name="Banfield J.F."/>
        </authorList>
    </citation>
    <scope>NUCLEOTIDE SEQUENCE [LARGE SCALE GENOMIC DNA]</scope>
</reference>
<evidence type="ECO:0000313" key="2">
    <source>
        <dbReference type="EMBL" id="OGG41930.1"/>
    </source>
</evidence>
<proteinExistence type="predicted"/>
<sequence>MQELNQQNNKREKVSLQELSFDERQRLVGAFVWLVEQDKKQNPALYQRKSEKNDRHSMSANT</sequence>
<organism evidence="2 3">
    <name type="scientific">Candidatus Kaiserbacteria bacterium RIFCSPHIGHO2_01_FULL_46_22</name>
    <dbReference type="NCBI Taxonomy" id="1798475"/>
    <lineage>
        <taxon>Bacteria</taxon>
        <taxon>Candidatus Kaiseribacteriota</taxon>
    </lineage>
</organism>
<evidence type="ECO:0000313" key="3">
    <source>
        <dbReference type="Proteomes" id="UP000176322"/>
    </source>
</evidence>
<dbReference type="STRING" id="1798475.A2837_01850"/>
<protein>
    <submittedName>
        <fullName evidence="2">Uncharacterized protein</fullName>
    </submittedName>
</protein>
<feature type="compositionally biased region" description="Basic and acidic residues" evidence="1">
    <location>
        <begin position="48"/>
        <end position="62"/>
    </location>
</feature>
<evidence type="ECO:0000256" key="1">
    <source>
        <dbReference type="SAM" id="MobiDB-lite"/>
    </source>
</evidence>
<accession>A0A1F6BYE1</accession>
<dbReference type="AlphaFoldDB" id="A0A1F6BYE1"/>
<comment type="caution">
    <text evidence="2">The sequence shown here is derived from an EMBL/GenBank/DDBJ whole genome shotgun (WGS) entry which is preliminary data.</text>
</comment>
<dbReference type="Proteomes" id="UP000176322">
    <property type="component" value="Unassembled WGS sequence"/>
</dbReference>
<name>A0A1F6BYE1_9BACT</name>
<gene>
    <name evidence="2" type="ORF">A2837_01850</name>
</gene>